<dbReference type="FunFam" id="1.20.1070.10:FF:000496">
    <property type="entry name" value="Predicted protein"/>
    <property type="match status" value="1"/>
</dbReference>
<keyword evidence="8 9" id="KW-0807">Transducer</keyword>
<evidence type="ECO:0000256" key="5">
    <source>
        <dbReference type="ARBA" id="ARBA00023040"/>
    </source>
</evidence>
<dbReference type="SMART" id="SM01381">
    <property type="entry name" value="7TM_GPCR_Srsx"/>
    <property type="match status" value="1"/>
</dbReference>
<dbReference type="PANTHER" id="PTHR24247">
    <property type="entry name" value="5-HYDROXYTRYPTAMINE RECEPTOR"/>
    <property type="match status" value="1"/>
</dbReference>
<dbReference type="GO" id="GO:0030425">
    <property type="term" value="C:dendrite"/>
    <property type="evidence" value="ECO:0007669"/>
    <property type="project" value="TreeGrafter"/>
</dbReference>
<dbReference type="AlphaFoldDB" id="A0A9X0A1F0"/>
<keyword evidence="7 9" id="KW-0675">Receptor</keyword>
<feature type="transmembrane region" description="Helical" evidence="11">
    <location>
        <begin position="71"/>
        <end position="90"/>
    </location>
</feature>
<evidence type="ECO:0000256" key="9">
    <source>
        <dbReference type="RuleBase" id="RU000688"/>
    </source>
</evidence>
<name>A0A9X0A1F0_9CNID</name>
<feature type="compositionally biased region" description="Polar residues" evidence="10">
    <location>
        <begin position="377"/>
        <end position="389"/>
    </location>
</feature>
<feature type="transmembrane region" description="Helical" evidence="11">
    <location>
        <begin position="192"/>
        <end position="215"/>
    </location>
</feature>
<dbReference type="InterPro" id="IPR000276">
    <property type="entry name" value="GPCR_Rhodpsn"/>
</dbReference>
<dbReference type="PANTHER" id="PTHR24247:SF202">
    <property type="entry name" value="5-HYDROXYTRYPTAMINE RECEPTOR 1"/>
    <property type="match status" value="1"/>
</dbReference>
<evidence type="ECO:0000256" key="3">
    <source>
        <dbReference type="ARBA" id="ARBA00022692"/>
    </source>
</evidence>
<evidence type="ECO:0000259" key="12">
    <source>
        <dbReference type="PROSITE" id="PS50262"/>
    </source>
</evidence>
<feature type="transmembrane region" description="Helical" evidence="11">
    <location>
        <begin position="35"/>
        <end position="59"/>
    </location>
</feature>
<dbReference type="GO" id="GO:0004993">
    <property type="term" value="F:G protein-coupled serotonin receptor activity"/>
    <property type="evidence" value="ECO:0007669"/>
    <property type="project" value="TreeGrafter"/>
</dbReference>
<comment type="subcellular location">
    <subcellularLocation>
        <location evidence="1">Cell membrane</location>
        <topology evidence="1">Multi-pass membrane protein</topology>
    </subcellularLocation>
</comment>
<keyword evidence="2" id="KW-1003">Cell membrane</keyword>
<evidence type="ECO:0000256" key="7">
    <source>
        <dbReference type="ARBA" id="ARBA00023170"/>
    </source>
</evidence>
<protein>
    <recommendedName>
        <fullName evidence="12">G-protein coupled receptors family 1 profile domain-containing protein</fullName>
    </recommendedName>
</protein>
<dbReference type="SUPFAM" id="SSF81321">
    <property type="entry name" value="Family A G protein-coupled receptor-like"/>
    <property type="match status" value="1"/>
</dbReference>
<comment type="similarity">
    <text evidence="9">Belongs to the G-protein coupled receptor 1 family.</text>
</comment>
<feature type="transmembrane region" description="Helical" evidence="11">
    <location>
        <begin position="255"/>
        <end position="284"/>
    </location>
</feature>
<evidence type="ECO:0000256" key="2">
    <source>
        <dbReference type="ARBA" id="ARBA00022475"/>
    </source>
</evidence>
<feature type="transmembrane region" description="Helical" evidence="11">
    <location>
        <begin position="152"/>
        <end position="172"/>
    </location>
</feature>
<dbReference type="Proteomes" id="UP001163046">
    <property type="component" value="Unassembled WGS sequence"/>
</dbReference>
<evidence type="ECO:0000256" key="4">
    <source>
        <dbReference type="ARBA" id="ARBA00022989"/>
    </source>
</evidence>
<feature type="region of interest" description="Disordered" evidence="10">
    <location>
        <begin position="370"/>
        <end position="389"/>
    </location>
</feature>
<dbReference type="PRINTS" id="PR00237">
    <property type="entry name" value="GPCRRHODOPSN"/>
</dbReference>
<evidence type="ECO:0000256" key="6">
    <source>
        <dbReference type="ARBA" id="ARBA00023136"/>
    </source>
</evidence>
<evidence type="ECO:0000256" key="1">
    <source>
        <dbReference type="ARBA" id="ARBA00004651"/>
    </source>
</evidence>
<dbReference type="InterPro" id="IPR017452">
    <property type="entry name" value="GPCR_Rhodpsn_7TM"/>
</dbReference>
<proteinExistence type="inferred from homology"/>
<dbReference type="GO" id="GO:0007187">
    <property type="term" value="P:G protein-coupled receptor signaling pathway, coupled to cyclic nucleotide second messenger"/>
    <property type="evidence" value="ECO:0007669"/>
    <property type="project" value="TreeGrafter"/>
</dbReference>
<keyword evidence="6 11" id="KW-0472">Membrane</keyword>
<organism evidence="13 14">
    <name type="scientific">Desmophyllum pertusum</name>
    <dbReference type="NCBI Taxonomy" id="174260"/>
    <lineage>
        <taxon>Eukaryota</taxon>
        <taxon>Metazoa</taxon>
        <taxon>Cnidaria</taxon>
        <taxon>Anthozoa</taxon>
        <taxon>Hexacorallia</taxon>
        <taxon>Scleractinia</taxon>
        <taxon>Caryophylliina</taxon>
        <taxon>Caryophylliidae</taxon>
        <taxon>Desmophyllum</taxon>
    </lineage>
</organism>
<accession>A0A9X0A1F0</accession>
<keyword evidence="5 9" id="KW-0297">G-protein coupled receptor</keyword>
<dbReference type="PROSITE" id="PS50262">
    <property type="entry name" value="G_PROTEIN_RECEP_F1_2"/>
    <property type="match status" value="1"/>
</dbReference>
<gene>
    <name evidence="13" type="ORF">OS493_017415</name>
</gene>
<feature type="transmembrane region" description="Helical" evidence="11">
    <location>
        <begin position="110"/>
        <end position="131"/>
    </location>
</feature>
<dbReference type="EMBL" id="MU825405">
    <property type="protein sequence ID" value="KAJ7391717.1"/>
    <property type="molecule type" value="Genomic_DNA"/>
</dbReference>
<dbReference type="Gene3D" id="1.20.1070.10">
    <property type="entry name" value="Rhodopsin 7-helix transmembrane proteins"/>
    <property type="match status" value="1"/>
</dbReference>
<keyword evidence="4 11" id="KW-1133">Transmembrane helix</keyword>
<dbReference type="GO" id="GO:0045202">
    <property type="term" value="C:synapse"/>
    <property type="evidence" value="ECO:0007669"/>
    <property type="project" value="GOC"/>
</dbReference>
<reference evidence="13" key="1">
    <citation type="submission" date="2023-01" db="EMBL/GenBank/DDBJ databases">
        <title>Genome assembly of the deep-sea coral Lophelia pertusa.</title>
        <authorList>
            <person name="Herrera S."/>
            <person name="Cordes E."/>
        </authorList>
    </citation>
    <scope>NUCLEOTIDE SEQUENCE</scope>
    <source>
        <strain evidence="13">USNM1676648</strain>
        <tissue evidence="13">Polyp</tissue>
    </source>
</reference>
<dbReference type="GO" id="GO:0030594">
    <property type="term" value="F:neurotransmitter receptor activity"/>
    <property type="evidence" value="ECO:0007669"/>
    <property type="project" value="TreeGrafter"/>
</dbReference>
<evidence type="ECO:0000313" key="14">
    <source>
        <dbReference type="Proteomes" id="UP001163046"/>
    </source>
</evidence>
<dbReference type="CDD" id="cd14967">
    <property type="entry name" value="7tmA_amine_R-like"/>
    <property type="match status" value="1"/>
</dbReference>
<dbReference type="GO" id="GO:0007268">
    <property type="term" value="P:chemical synaptic transmission"/>
    <property type="evidence" value="ECO:0007669"/>
    <property type="project" value="TreeGrafter"/>
</dbReference>
<dbReference type="OrthoDB" id="10034726at2759"/>
<sequence>MIQGNNSDNLVHFNQTAAPNLRLELCDVPPSPKHLALSFILIIISIVTFCGNVAVCVTVYANRALRTTTNYLIVSLAFADLLVSLFSMPFRIHYTLHNNNWCLDLKLCALWIWVDLVVCSSSIGSLAAVSIERFVAVKCPLRYPVLMTRRTGLKMICFVWSYSAICASLGNYNWTFNEVETFKGCAKNDRLFYTVVASLAFFLPLGIVIVAYSYLTKVAYLQRRRTLTNTVRPASTADPNHRSIRRSRVLHELKAAKMMACVVGIFCASWVPFFVLMLLSFWHSLDKNMPAEVRDIFVTILPNLNSSLNPFLYMAFTRELREQVAKMIKKLCCSEPRVSGETSMQTRSVRSITLGETDIRQSVKIRELHKNSDRSRNTIPTASSLSETI</sequence>
<feature type="transmembrane region" description="Helical" evidence="11">
    <location>
        <begin position="296"/>
        <end position="316"/>
    </location>
</feature>
<dbReference type="GO" id="GO:0005886">
    <property type="term" value="C:plasma membrane"/>
    <property type="evidence" value="ECO:0007669"/>
    <property type="project" value="UniProtKB-SubCell"/>
</dbReference>
<evidence type="ECO:0000313" key="13">
    <source>
        <dbReference type="EMBL" id="KAJ7391717.1"/>
    </source>
</evidence>
<evidence type="ECO:0000256" key="11">
    <source>
        <dbReference type="SAM" id="Phobius"/>
    </source>
</evidence>
<keyword evidence="14" id="KW-1185">Reference proteome</keyword>
<comment type="caution">
    <text evidence="13">The sequence shown here is derived from an EMBL/GenBank/DDBJ whole genome shotgun (WGS) entry which is preliminary data.</text>
</comment>
<dbReference type="Pfam" id="PF00001">
    <property type="entry name" value="7tm_1"/>
    <property type="match status" value="1"/>
</dbReference>
<evidence type="ECO:0000256" key="10">
    <source>
        <dbReference type="SAM" id="MobiDB-lite"/>
    </source>
</evidence>
<evidence type="ECO:0000256" key="8">
    <source>
        <dbReference type="ARBA" id="ARBA00023224"/>
    </source>
</evidence>
<dbReference type="PROSITE" id="PS00237">
    <property type="entry name" value="G_PROTEIN_RECEP_F1_1"/>
    <property type="match status" value="1"/>
</dbReference>
<keyword evidence="3 9" id="KW-0812">Transmembrane</keyword>
<feature type="domain" description="G-protein coupled receptors family 1 profile" evidence="12">
    <location>
        <begin position="51"/>
        <end position="313"/>
    </location>
</feature>